<dbReference type="EMBL" id="VSSQ01126923">
    <property type="protein sequence ID" value="MPN56510.1"/>
    <property type="molecule type" value="Genomic_DNA"/>
</dbReference>
<name>A0A645J018_9ZZZZ</name>
<organism evidence="1">
    <name type="scientific">bioreactor metagenome</name>
    <dbReference type="NCBI Taxonomy" id="1076179"/>
    <lineage>
        <taxon>unclassified sequences</taxon>
        <taxon>metagenomes</taxon>
        <taxon>ecological metagenomes</taxon>
    </lineage>
</organism>
<comment type="caution">
    <text evidence="1">The sequence shown here is derived from an EMBL/GenBank/DDBJ whole genome shotgun (WGS) entry which is preliminary data.</text>
</comment>
<sequence length="152" mass="17610">MSIIAFESFSAIFATTSPKTHIVTHIIDFITIKVHFFDEALQVFLMHIQEPRVVVTESLHLVLTCIPSATINDICLNKIPEEMPFILCMLRSFRIMKQQNMMTMCPVQFLPLFFSPRTVYMITGIMLDKLNIVLVQFLLHEMKVFIQTTEIV</sequence>
<reference evidence="1" key="1">
    <citation type="submission" date="2019-08" db="EMBL/GenBank/DDBJ databases">
        <authorList>
            <person name="Kucharzyk K."/>
            <person name="Murdoch R.W."/>
            <person name="Higgins S."/>
            <person name="Loffler F."/>
        </authorList>
    </citation>
    <scope>NUCLEOTIDE SEQUENCE</scope>
</reference>
<proteinExistence type="predicted"/>
<gene>
    <name evidence="1" type="ORF">SDC9_204200</name>
</gene>
<accession>A0A645J018</accession>
<evidence type="ECO:0000313" key="1">
    <source>
        <dbReference type="EMBL" id="MPN56510.1"/>
    </source>
</evidence>
<protein>
    <submittedName>
        <fullName evidence="1">Uncharacterized protein</fullName>
    </submittedName>
</protein>
<dbReference type="AlphaFoldDB" id="A0A645J018"/>